<sequence>MPTERKSRPCEELHPPAAAIQSHLTTRIKPSPLVKLKRVH</sequence>
<evidence type="ECO:0000313" key="1">
    <source>
        <dbReference type="EMBL" id="JAH86253.1"/>
    </source>
</evidence>
<name>A0A0E9W9W7_ANGAN</name>
<dbReference type="EMBL" id="GBXM01022324">
    <property type="protein sequence ID" value="JAH86253.1"/>
    <property type="molecule type" value="Transcribed_RNA"/>
</dbReference>
<reference evidence="1" key="2">
    <citation type="journal article" date="2015" name="Fish Shellfish Immunol.">
        <title>Early steps in the European eel (Anguilla anguilla)-Vibrio vulnificus interaction in the gills: Role of the RtxA13 toxin.</title>
        <authorList>
            <person name="Callol A."/>
            <person name="Pajuelo D."/>
            <person name="Ebbesson L."/>
            <person name="Teles M."/>
            <person name="MacKenzie S."/>
            <person name="Amaro C."/>
        </authorList>
    </citation>
    <scope>NUCLEOTIDE SEQUENCE</scope>
</reference>
<protein>
    <submittedName>
        <fullName evidence="1">Uncharacterized protein</fullName>
    </submittedName>
</protein>
<dbReference type="AlphaFoldDB" id="A0A0E9W9W7"/>
<reference evidence="1" key="1">
    <citation type="submission" date="2014-11" db="EMBL/GenBank/DDBJ databases">
        <authorList>
            <person name="Amaro Gonzalez C."/>
        </authorList>
    </citation>
    <scope>NUCLEOTIDE SEQUENCE</scope>
</reference>
<accession>A0A0E9W9W7</accession>
<proteinExistence type="predicted"/>
<organism evidence="1">
    <name type="scientific">Anguilla anguilla</name>
    <name type="common">European freshwater eel</name>
    <name type="synonym">Muraena anguilla</name>
    <dbReference type="NCBI Taxonomy" id="7936"/>
    <lineage>
        <taxon>Eukaryota</taxon>
        <taxon>Metazoa</taxon>
        <taxon>Chordata</taxon>
        <taxon>Craniata</taxon>
        <taxon>Vertebrata</taxon>
        <taxon>Euteleostomi</taxon>
        <taxon>Actinopterygii</taxon>
        <taxon>Neopterygii</taxon>
        <taxon>Teleostei</taxon>
        <taxon>Anguilliformes</taxon>
        <taxon>Anguillidae</taxon>
        <taxon>Anguilla</taxon>
    </lineage>
</organism>